<gene>
    <name evidence="4" type="ORF">BJ322DRAFT_805150</name>
</gene>
<reference evidence="4" key="2">
    <citation type="submission" date="2020-11" db="EMBL/GenBank/DDBJ databases">
        <authorList>
            <consortium name="DOE Joint Genome Institute"/>
            <person name="Kuo A."/>
            <person name="Miyauchi S."/>
            <person name="Kiss E."/>
            <person name="Drula E."/>
            <person name="Kohler A."/>
            <person name="Sanchez-Garcia M."/>
            <person name="Andreopoulos B."/>
            <person name="Barry K.W."/>
            <person name="Bonito G."/>
            <person name="Buee M."/>
            <person name="Carver A."/>
            <person name="Chen C."/>
            <person name="Cichocki N."/>
            <person name="Clum A."/>
            <person name="Culley D."/>
            <person name="Crous P.W."/>
            <person name="Fauchery L."/>
            <person name="Girlanda M."/>
            <person name="Hayes R."/>
            <person name="Keri Z."/>
            <person name="Labutti K."/>
            <person name="Lipzen A."/>
            <person name="Lombard V."/>
            <person name="Magnuson J."/>
            <person name="Maillard F."/>
            <person name="Morin E."/>
            <person name="Murat C."/>
            <person name="Nolan M."/>
            <person name="Ohm R."/>
            <person name="Pangilinan J."/>
            <person name="Pereira M."/>
            <person name="Perotto S."/>
            <person name="Peter M."/>
            <person name="Riley R."/>
            <person name="Sitrit Y."/>
            <person name="Stielow B."/>
            <person name="Szollosi G."/>
            <person name="Zifcakova L."/>
            <person name="Stursova M."/>
            <person name="Spatafora J.W."/>
            <person name="Tedersoo L."/>
            <person name="Vaario L.-M."/>
            <person name="Yamada A."/>
            <person name="Yan M."/>
            <person name="Wang P."/>
            <person name="Xu J."/>
            <person name="Bruns T."/>
            <person name="Baldrian P."/>
            <person name="Vilgalys R."/>
            <person name="Henrissat B."/>
            <person name="Grigoriev I.V."/>
            <person name="Hibbett D."/>
            <person name="Nagy L.G."/>
            <person name="Martin F.M."/>
        </authorList>
    </citation>
    <scope>NUCLEOTIDE SEQUENCE</scope>
    <source>
        <strain evidence="4">UH-Tt-Lm1</strain>
    </source>
</reference>
<feature type="transmembrane region" description="Helical" evidence="2">
    <location>
        <begin position="86"/>
        <end position="107"/>
    </location>
</feature>
<dbReference type="InterPro" id="IPR005804">
    <property type="entry name" value="FA_desaturase_dom"/>
</dbReference>
<feature type="transmembrane region" description="Helical" evidence="2">
    <location>
        <begin position="45"/>
        <end position="66"/>
    </location>
</feature>
<name>A0A9P6L653_9AGAM</name>
<evidence type="ECO:0000259" key="3">
    <source>
        <dbReference type="Pfam" id="PF00487"/>
    </source>
</evidence>
<dbReference type="GO" id="GO:0016491">
    <property type="term" value="F:oxidoreductase activity"/>
    <property type="evidence" value="ECO:0007669"/>
    <property type="project" value="InterPro"/>
</dbReference>
<dbReference type="EMBL" id="WIUZ02000007">
    <property type="protein sequence ID" value="KAF9785066.1"/>
    <property type="molecule type" value="Genomic_DNA"/>
</dbReference>
<dbReference type="Pfam" id="PF00487">
    <property type="entry name" value="FA_desaturase"/>
    <property type="match status" value="1"/>
</dbReference>
<evidence type="ECO:0000313" key="5">
    <source>
        <dbReference type="Proteomes" id="UP000736335"/>
    </source>
</evidence>
<evidence type="ECO:0000256" key="2">
    <source>
        <dbReference type="SAM" id="Phobius"/>
    </source>
</evidence>
<dbReference type="CDD" id="cd03507">
    <property type="entry name" value="Delta12-FADS-like"/>
    <property type="match status" value="1"/>
</dbReference>
<dbReference type="Proteomes" id="UP000736335">
    <property type="component" value="Unassembled WGS sequence"/>
</dbReference>
<keyword evidence="5" id="KW-1185">Reference proteome</keyword>
<accession>A0A9P6L653</accession>
<feature type="domain" description="Fatty acid desaturase" evidence="3">
    <location>
        <begin position="88"/>
        <end position="382"/>
    </location>
</feature>
<dbReference type="InterPro" id="IPR012171">
    <property type="entry name" value="Fatty_acid_desaturase"/>
</dbReference>
<keyword evidence="2" id="KW-0812">Transmembrane</keyword>
<reference evidence="4" key="1">
    <citation type="journal article" date="2020" name="Nat. Commun.">
        <title>Large-scale genome sequencing of mycorrhizal fungi provides insights into the early evolution of symbiotic traits.</title>
        <authorList>
            <person name="Miyauchi S."/>
            <person name="Kiss E."/>
            <person name="Kuo A."/>
            <person name="Drula E."/>
            <person name="Kohler A."/>
            <person name="Sanchez-Garcia M."/>
            <person name="Morin E."/>
            <person name="Andreopoulos B."/>
            <person name="Barry K.W."/>
            <person name="Bonito G."/>
            <person name="Buee M."/>
            <person name="Carver A."/>
            <person name="Chen C."/>
            <person name="Cichocki N."/>
            <person name="Clum A."/>
            <person name="Culley D."/>
            <person name="Crous P.W."/>
            <person name="Fauchery L."/>
            <person name="Girlanda M."/>
            <person name="Hayes R.D."/>
            <person name="Keri Z."/>
            <person name="LaButti K."/>
            <person name="Lipzen A."/>
            <person name="Lombard V."/>
            <person name="Magnuson J."/>
            <person name="Maillard F."/>
            <person name="Murat C."/>
            <person name="Nolan M."/>
            <person name="Ohm R.A."/>
            <person name="Pangilinan J."/>
            <person name="Pereira M.F."/>
            <person name="Perotto S."/>
            <person name="Peter M."/>
            <person name="Pfister S."/>
            <person name="Riley R."/>
            <person name="Sitrit Y."/>
            <person name="Stielow J.B."/>
            <person name="Szollosi G."/>
            <person name="Zifcakova L."/>
            <person name="Stursova M."/>
            <person name="Spatafora J.W."/>
            <person name="Tedersoo L."/>
            <person name="Vaario L.M."/>
            <person name="Yamada A."/>
            <person name="Yan M."/>
            <person name="Wang P."/>
            <person name="Xu J."/>
            <person name="Bruns T."/>
            <person name="Baldrian P."/>
            <person name="Vilgalys R."/>
            <person name="Dunand C."/>
            <person name="Henrissat B."/>
            <person name="Grigoriev I.V."/>
            <person name="Hibbett D."/>
            <person name="Nagy L.G."/>
            <person name="Martin F.M."/>
        </authorList>
    </citation>
    <scope>NUCLEOTIDE SEQUENCE</scope>
    <source>
        <strain evidence="4">UH-Tt-Lm1</strain>
    </source>
</reference>
<organism evidence="4 5">
    <name type="scientific">Thelephora terrestris</name>
    <dbReference type="NCBI Taxonomy" id="56493"/>
    <lineage>
        <taxon>Eukaryota</taxon>
        <taxon>Fungi</taxon>
        <taxon>Dikarya</taxon>
        <taxon>Basidiomycota</taxon>
        <taxon>Agaricomycotina</taxon>
        <taxon>Agaricomycetes</taxon>
        <taxon>Thelephorales</taxon>
        <taxon>Thelephoraceae</taxon>
        <taxon>Thelephora</taxon>
    </lineage>
</organism>
<evidence type="ECO:0000256" key="1">
    <source>
        <dbReference type="SAM" id="MobiDB-lite"/>
    </source>
</evidence>
<protein>
    <submittedName>
        <fullName evidence="4">Delta12-fatty acid desaturase</fullName>
    </submittedName>
</protein>
<sequence length="446" mass="50360">MAQGPPKFTHSTEQQEITIPDLTIKELLDAIPDHCFKRSGWRSSLYVVGDFTALIILYKAASYLEGFIKPEIMQLPHPFLYDVAKFSLWAIYTFWAGLVGTGLWIIAHECGHQAFSESKFVNNAVGWVLHSGLGVPYHSWRISHAKHHASTSHLTQDQAYVPRDRTYFNLPELDENKEELLGGSVTEEIRKELLEALGDSPVGTFLGALKYLTIGWPAYLLFNSSGQARYPFGWTNHFNPKATIFSPKQRMQIVVSDVGILIWAAALCYSARTFGCLEVFKIYFAPYLWVNHWIVLITFLQHTDPLLPHYRSGEFTFPRGALATFDRNLLGDLGPIMAWLAATLTHGISETHVAHHVHSKIPHYHAWEATDALRVKLGNAGIKLQGRNSGWGEIYRVYKQCKFIEAESDIAFYKNAQGLAAARPKMPRMDMSDGHDSGVEILEKDQ</sequence>
<feature type="region of interest" description="Disordered" evidence="1">
    <location>
        <begin position="426"/>
        <end position="446"/>
    </location>
</feature>
<keyword evidence="2" id="KW-0472">Membrane</keyword>
<keyword evidence="2" id="KW-1133">Transmembrane helix</keyword>
<comment type="caution">
    <text evidence="4">The sequence shown here is derived from an EMBL/GenBank/DDBJ whole genome shotgun (WGS) entry which is preliminary data.</text>
</comment>
<evidence type="ECO:0000313" key="4">
    <source>
        <dbReference type="EMBL" id="KAF9785066.1"/>
    </source>
</evidence>
<feature type="compositionally biased region" description="Basic and acidic residues" evidence="1">
    <location>
        <begin position="427"/>
        <end position="446"/>
    </location>
</feature>
<proteinExistence type="predicted"/>
<feature type="transmembrane region" description="Helical" evidence="2">
    <location>
        <begin position="253"/>
        <end position="274"/>
    </location>
</feature>
<dbReference type="OrthoDB" id="1461976at2759"/>
<dbReference type="GO" id="GO:0006629">
    <property type="term" value="P:lipid metabolic process"/>
    <property type="evidence" value="ECO:0007669"/>
    <property type="project" value="InterPro"/>
</dbReference>
<dbReference type="PANTHER" id="PTHR32100">
    <property type="entry name" value="OMEGA-6 FATTY ACID DESATURASE, CHLOROPLASTIC"/>
    <property type="match status" value="1"/>
</dbReference>
<dbReference type="AlphaFoldDB" id="A0A9P6L653"/>